<reference evidence="1 2" key="1">
    <citation type="journal article" date="2012" name="New Phytol.">
        <title>Insight into trade-off between wood decay and parasitism from the genome of a fungal forest pathogen.</title>
        <authorList>
            <person name="Olson A."/>
            <person name="Aerts A."/>
            <person name="Asiegbu F."/>
            <person name="Belbahri L."/>
            <person name="Bouzid O."/>
            <person name="Broberg A."/>
            <person name="Canback B."/>
            <person name="Coutinho P.M."/>
            <person name="Cullen D."/>
            <person name="Dalman K."/>
            <person name="Deflorio G."/>
            <person name="van Diepen L.T."/>
            <person name="Dunand C."/>
            <person name="Duplessis S."/>
            <person name="Durling M."/>
            <person name="Gonthier P."/>
            <person name="Grimwood J."/>
            <person name="Fossdal C.G."/>
            <person name="Hansson D."/>
            <person name="Henrissat B."/>
            <person name="Hietala A."/>
            <person name="Himmelstrand K."/>
            <person name="Hoffmeister D."/>
            <person name="Hogberg N."/>
            <person name="James T.Y."/>
            <person name="Karlsson M."/>
            <person name="Kohler A."/>
            <person name="Kues U."/>
            <person name="Lee Y.H."/>
            <person name="Lin Y.C."/>
            <person name="Lind M."/>
            <person name="Lindquist E."/>
            <person name="Lombard V."/>
            <person name="Lucas S."/>
            <person name="Lunden K."/>
            <person name="Morin E."/>
            <person name="Murat C."/>
            <person name="Park J."/>
            <person name="Raffaello T."/>
            <person name="Rouze P."/>
            <person name="Salamov A."/>
            <person name="Schmutz J."/>
            <person name="Solheim H."/>
            <person name="Stahlberg J."/>
            <person name="Velez H."/>
            <person name="de Vries R.P."/>
            <person name="Wiebenga A."/>
            <person name="Woodward S."/>
            <person name="Yakovlev I."/>
            <person name="Garbelotto M."/>
            <person name="Martin F."/>
            <person name="Grigoriev I.V."/>
            <person name="Stenlid J."/>
        </authorList>
    </citation>
    <scope>NUCLEOTIDE SEQUENCE [LARGE SCALE GENOMIC DNA]</scope>
    <source>
        <strain evidence="1 2">TC 32-1</strain>
    </source>
</reference>
<dbReference type="HOGENOM" id="CLU_2158752_0_0_1"/>
<accession>W4K9E4</accession>
<sequence>MERRKKGGTGKGEMGKGDAHFVEATADHFEGKDAALQSGRIVASVQSASGHILAPALVAWAAILCAEEPVADGEWARGSALRCGAHEDLGMQNAPSALNACDEATPLHVVG</sequence>
<gene>
    <name evidence="1" type="ORF">HETIRDRAFT_108705</name>
</gene>
<dbReference type="GeneID" id="20666377"/>
<dbReference type="Proteomes" id="UP000030671">
    <property type="component" value="Unassembled WGS sequence"/>
</dbReference>
<organism evidence="1 2">
    <name type="scientific">Heterobasidion irregulare (strain TC 32-1)</name>
    <dbReference type="NCBI Taxonomy" id="747525"/>
    <lineage>
        <taxon>Eukaryota</taxon>
        <taxon>Fungi</taxon>
        <taxon>Dikarya</taxon>
        <taxon>Basidiomycota</taxon>
        <taxon>Agaricomycotina</taxon>
        <taxon>Agaricomycetes</taxon>
        <taxon>Russulales</taxon>
        <taxon>Bondarzewiaceae</taxon>
        <taxon>Heterobasidion</taxon>
        <taxon>Heterobasidion annosum species complex</taxon>
    </lineage>
</organism>
<evidence type="ECO:0000313" key="1">
    <source>
        <dbReference type="EMBL" id="ETW82403.1"/>
    </source>
</evidence>
<protein>
    <submittedName>
        <fullName evidence="1">Uncharacterized protein</fullName>
    </submittedName>
</protein>
<name>W4K9E4_HETIT</name>
<dbReference type="InParanoid" id="W4K9E4"/>
<dbReference type="EMBL" id="KI925457">
    <property type="protein sequence ID" value="ETW82403.1"/>
    <property type="molecule type" value="Genomic_DNA"/>
</dbReference>
<dbReference type="AlphaFoldDB" id="W4K9E4"/>
<proteinExistence type="predicted"/>
<dbReference type="RefSeq" id="XP_009544768.1">
    <property type="nucleotide sequence ID" value="XM_009546473.1"/>
</dbReference>
<keyword evidence="2" id="KW-1185">Reference proteome</keyword>
<evidence type="ECO:0000313" key="2">
    <source>
        <dbReference type="Proteomes" id="UP000030671"/>
    </source>
</evidence>
<dbReference type="KEGG" id="hir:HETIRDRAFT_108705"/>